<name>A0A803LKF9_CHEQI</name>
<reference evidence="12" key="1">
    <citation type="journal article" date="2017" name="Nature">
        <title>The genome of Chenopodium quinoa.</title>
        <authorList>
            <person name="Jarvis D.E."/>
            <person name="Ho Y.S."/>
            <person name="Lightfoot D.J."/>
            <person name="Schmoeckel S.M."/>
            <person name="Li B."/>
            <person name="Borm T.J.A."/>
            <person name="Ohyanagi H."/>
            <person name="Mineta K."/>
            <person name="Michell C.T."/>
            <person name="Saber N."/>
            <person name="Kharbatia N.M."/>
            <person name="Rupper R.R."/>
            <person name="Sharp A.R."/>
            <person name="Dally N."/>
            <person name="Boughton B.A."/>
            <person name="Woo Y.H."/>
            <person name="Gao G."/>
            <person name="Schijlen E.G.W.M."/>
            <person name="Guo X."/>
            <person name="Momin A.A."/>
            <person name="Negrao S."/>
            <person name="Al-Babili S."/>
            <person name="Gehring C."/>
            <person name="Roessner U."/>
            <person name="Jung C."/>
            <person name="Murphy K."/>
            <person name="Arold S.T."/>
            <person name="Gojobori T."/>
            <person name="van der Linden C.G."/>
            <person name="van Loo E.N."/>
            <person name="Jellen E.N."/>
            <person name="Maughan P.J."/>
            <person name="Tester M."/>
        </authorList>
    </citation>
    <scope>NUCLEOTIDE SEQUENCE [LARGE SCALE GENOMIC DNA]</scope>
    <source>
        <strain evidence="12">cv. PI 614886</strain>
    </source>
</reference>
<evidence type="ECO:0000256" key="6">
    <source>
        <dbReference type="ARBA" id="ARBA00023157"/>
    </source>
</evidence>
<reference evidence="12" key="2">
    <citation type="submission" date="2021-03" db="UniProtKB">
        <authorList>
            <consortium name="EnsemblPlants"/>
        </authorList>
    </citation>
    <scope>IDENTIFICATION</scope>
</reference>
<feature type="binding site" evidence="9">
    <location>
        <position position="61"/>
    </location>
    <ligand>
        <name>Mn(2+)</name>
        <dbReference type="ChEBI" id="CHEBI:29035"/>
    </ligand>
</feature>
<evidence type="ECO:0000256" key="3">
    <source>
        <dbReference type="ARBA" id="ARBA00022523"/>
    </source>
</evidence>
<evidence type="ECO:0000313" key="12">
    <source>
        <dbReference type="EnsemblPlants" id="AUR62014456-RA:cds"/>
    </source>
</evidence>
<keyword evidence="5 8" id="KW-0479">Metal-binding</keyword>
<keyword evidence="13" id="KW-1185">Reference proteome</keyword>
<dbReference type="Gramene" id="AUR62014456-RA">
    <property type="protein sequence ID" value="AUR62014456-RA:cds"/>
    <property type="gene ID" value="AUR62014456"/>
</dbReference>
<keyword evidence="3 10" id="KW-0052">Apoplast</keyword>
<dbReference type="Proteomes" id="UP000596660">
    <property type="component" value="Unplaced"/>
</dbReference>
<dbReference type="PROSITE" id="PS00725">
    <property type="entry name" value="GERMIN"/>
    <property type="match status" value="1"/>
</dbReference>
<feature type="domain" description="Cupin type-1" evidence="11">
    <location>
        <begin position="1"/>
        <end position="115"/>
    </location>
</feature>
<comment type="similarity">
    <text evidence="2 10">Belongs to the germin family.</text>
</comment>
<dbReference type="InterPro" id="IPR019780">
    <property type="entry name" value="Germin_Mn-BS"/>
</dbReference>
<evidence type="ECO:0000256" key="2">
    <source>
        <dbReference type="ARBA" id="ARBA00007456"/>
    </source>
</evidence>
<evidence type="ECO:0000256" key="8">
    <source>
        <dbReference type="PIRSR" id="PIRSR601929-1"/>
    </source>
</evidence>
<feature type="binding site" evidence="9">
    <location>
        <position position="22"/>
    </location>
    <ligand>
        <name>Mn(2+)</name>
        <dbReference type="ChEBI" id="CHEBI:29035"/>
    </ligand>
</feature>
<keyword evidence="7 8" id="KW-0464">Manganese</keyword>
<keyword evidence="6" id="KW-1015">Disulfide bond</keyword>
<feature type="binding site" evidence="9">
    <location>
        <position position="17"/>
    </location>
    <ligand>
        <name>Mn(2+)</name>
        <dbReference type="ChEBI" id="CHEBI:29035"/>
    </ligand>
</feature>
<accession>A0A803LKF9</accession>
<comment type="subcellular location">
    <subcellularLocation>
        <location evidence="1 10">Secreted</location>
        <location evidence="1 10">Extracellular space</location>
        <location evidence="1 10">Apoplast</location>
    </subcellularLocation>
</comment>
<dbReference type="GO" id="GO:0030145">
    <property type="term" value="F:manganese ion binding"/>
    <property type="evidence" value="ECO:0007669"/>
    <property type="project" value="UniProtKB-UniRule"/>
</dbReference>
<evidence type="ECO:0000256" key="5">
    <source>
        <dbReference type="ARBA" id="ARBA00022723"/>
    </source>
</evidence>
<dbReference type="InterPro" id="IPR011051">
    <property type="entry name" value="RmlC_Cupin_sf"/>
</dbReference>
<evidence type="ECO:0000256" key="4">
    <source>
        <dbReference type="ARBA" id="ARBA00022525"/>
    </source>
</evidence>
<evidence type="ECO:0000313" key="13">
    <source>
        <dbReference type="Proteomes" id="UP000596660"/>
    </source>
</evidence>
<dbReference type="GO" id="GO:0048046">
    <property type="term" value="C:apoplast"/>
    <property type="evidence" value="ECO:0007669"/>
    <property type="project" value="UniProtKB-SubCell"/>
</dbReference>
<proteinExistence type="inferred from homology"/>
<dbReference type="OMA" id="FNENMSI"/>
<evidence type="ECO:0000256" key="1">
    <source>
        <dbReference type="ARBA" id="ARBA00004271"/>
    </source>
</evidence>
<feature type="binding site" evidence="8">
    <location>
        <position position="22"/>
    </location>
    <ligand>
        <name>oxalate</name>
        <dbReference type="ChEBI" id="CHEBI:30623"/>
    </ligand>
</feature>
<dbReference type="AlphaFoldDB" id="A0A803LKF9"/>
<protein>
    <recommendedName>
        <fullName evidence="10">Germin-like protein</fullName>
    </recommendedName>
</protein>
<dbReference type="InterPro" id="IPR014710">
    <property type="entry name" value="RmlC-like_jellyroll"/>
</dbReference>
<evidence type="ECO:0000256" key="7">
    <source>
        <dbReference type="ARBA" id="ARBA00023211"/>
    </source>
</evidence>
<dbReference type="PANTHER" id="PTHR31238">
    <property type="entry name" value="GERMIN-LIKE PROTEIN SUBFAMILY 3 MEMBER 3"/>
    <property type="match status" value="1"/>
</dbReference>
<evidence type="ECO:0000256" key="9">
    <source>
        <dbReference type="PIRSR" id="PIRSR601929-2"/>
    </source>
</evidence>
<feature type="binding site" evidence="8">
    <location>
        <position position="17"/>
    </location>
    <ligand>
        <name>oxalate</name>
        <dbReference type="ChEBI" id="CHEBI:30623"/>
    </ligand>
</feature>
<feature type="binding site" evidence="9">
    <location>
        <position position="15"/>
    </location>
    <ligand>
        <name>Mn(2+)</name>
        <dbReference type="ChEBI" id="CHEBI:29035"/>
    </ligand>
</feature>
<dbReference type="CDD" id="cd02241">
    <property type="entry name" value="cupin_OxOx"/>
    <property type="match status" value="1"/>
</dbReference>
<dbReference type="SUPFAM" id="SSF51182">
    <property type="entry name" value="RmlC-like cupins"/>
    <property type="match status" value="1"/>
</dbReference>
<dbReference type="InterPro" id="IPR006045">
    <property type="entry name" value="Cupin_1"/>
</dbReference>
<evidence type="ECO:0000259" key="11">
    <source>
        <dbReference type="SMART" id="SM00835"/>
    </source>
</evidence>
<keyword evidence="4 10" id="KW-0964">Secreted</keyword>
<dbReference type="SMART" id="SM00835">
    <property type="entry name" value="Cupin_1"/>
    <property type="match status" value="1"/>
</dbReference>
<dbReference type="Gene3D" id="2.60.120.10">
    <property type="entry name" value="Jelly Rolls"/>
    <property type="match status" value="1"/>
</dbReference>
<dbReference type="InterPro" id="IPR001929">
    <property type="entry name" value="Germin"/>
</dbReference>
<feature type="binding site" evidence="8">
    <location>
        <position position="12"/>
    </location>
    <ligand>
        <name>oxalate</name>
        <dbReference type="ChEBI" id="CHEBI:30623"/>
    </ligand>
</feature>
<evidence type="ECO:0000256" key="10">
    <source>
        <dbReference type="RuleBase" id="RU366015"/>
    </source>
</evidence>
<sequence>MARVDFAPFGLNTPHWHPRGSEIFAVVEGSLYAGFVTTDYKLYDTILKKGDMIVFPQGLIHFQINIKKTDALAVASFGSQNPGRVNVANGVFGTIPRILDDVLTKAYQVDRKVVEQLRAQFFNENMSINTAKLISTY</sequence>
<dbReference type="PRINTS" id="PR00325">
    <property type="entry name" value="GERMIN"/>
</dbReference>
<dbReference type="EnsemblPlants" id="AUR62014456-RA">
    <property type="protein sequence ID" value="AUR62014456-RA:cds"/>
    <property type="gene ID" value="AUR62014456"/>
</dbReference>
<dbReference type="Pfam" id="PF00190">
    <property type="entry name" value="Cupin_1"/>
    <property type="match status" value="1"/>
</dbReference>
<organism evidence="12 13">
    <name type="scientific">Chenopodium quinoa</name>
    <name type="common">Quinoa</name>
    <dbReference type="NCBI Taxonomy" id="63459"/>
    <lineage>
        <taxon>Eukaryota</taxon>
        <taxon>Viridiplantae</taxon>
        <taxon>Streptophyta</taxon>
        <taxon>Embryophyta</taxon>
        <taxon>Tracheophyta</taxon>
        <taxon>Spermatophyta</taxon>
        <taxon>Magnoliopsida</taxon>
        <taxon>eudicotyledons</taxon>
        <taxon>Gunneridae</taxon>
        <taxon>Pentapetalae</taxon>
        <taxon>Caryophyllales</taxon>
        <taxon>Chenopodiaceae</taxon>
        <taxon>Chenopodioideae</taxon>
        <taxon>Atripliceae</taxon>
        <taxon>Chenopodium</taxon>
    </lineage>
</organism>